<reference evidence="3" key="1">
    <citation type="journal article" date="2020" name="Genome Biol.">
        <title>Gamete binning: chromosome-level and haplotype-resolved genome assembly enabled by high-throughput single-cell sequencing of gamete genomes.</title>
        <authorList>
            <person name="Campoy J.A."/>
            <person name="Sun H."/>
            <person name="Goel M."/>
            <person name="Jiao W.-B."/>
            <person name="Folz-Donahue K."/>
            <person name="Wang N."/>
            <person name="Rubio M."/>
            <person name="Liu C."/>
            <person name="Kukat C."/>
            <person name="Ruiz D."/>
            <person name="Huettel B."/>
            <person name="Schneeberger K."/>
        </authorList>
    </citation>
    <scope>NUCLEOTIDE SEQUENCE [LARGE SCALE GENOMIC DNA]</scope>
    <source>
        <strain evidence="3">cv. Rojo Pasion</strain>
    </source>
</reference>
<dbReference type="Proteomes" id="UP000507245">
    <property type="component" value="Unassembled WGS sequence"/>
</dbReference>
<dbReference type="EMBL" id="CAEKKB010000007">
    <property type="protein sequence ID" value="CAB4316678.1"/>
    <property type="molecule type" value="Genomic_DNA"/>
</dbReference>
<gene>
    <name evidence="2" type="ORF">ORAREDHAP_LOCUS42675</name>
</gene>
<feature type="compositionally biased region" description="Polar residues" evidence="1">
    <location>
        <begin position="1"/>
        <end position="10"/>
    </location>
</feature>
<evidence type="ECO:0000313" key="3">
    <source>
        <dbReference type="Proteomes" id="UP000507245"/>
    </source>
</evidence>
<protein>
    <submittedName>
        <fullName evidence="2">Uncharacterized protein</fullName>
    </submittedName>
</protein>
<name>A0A6J5XZQ0_PRUAR</name>
<evidence type="ECO:0000256" key="1">
    <source>
        <dbReference type="SAM" id="MobiDB-lite"/>
    </source>
</evidence>
<accession>A0A6J5XZQ0</accession>
<dbReference type="AlphaFoldDB" id="A0A6J5XZQ0"/>
<evidence type="ECO:0000313" key="2">
    <source>
        <dbReference type="EMBL" id="CAB4316678.1"/>
    </source>
</evidence>
<proteinExistence type="predicted"/>
<sequence>MSTKKISLTLPNGKVHTDSKQGPPILGSTHLCSSSSESDKDPAHGMTTLRTQLRIVSETMHSAHSLPKTDQPSLGPLPNGTRRPESFLLAAVSEPSSTFTLKPLVPVAKELESPSSLLPSPLFFFCALQMSQLSLAERQEIVKLIYIPPSLKTPSPSPSIPALASLPKVQRPSYNITGPSHT</sequence>
<organism evidence="2 3">
    <name type="scientific">Prunus armeniaca</name>
    <name type="common">Apricot</name>
    <name type="synonym">Armeniaca vulgaris</name>
    <dbReference type="NCBI Taxonomy" id="36596"/>
    <lineage>
        <taxon>Eukaryota</taxon>
        <taxon>Viridiplantae</taxon>
        <taxon>Streptophyta</taxon>
        <taxon>Embryophyta</taxon>
        <taxon>Tracheophyta</taxon>
        <taxon>Spermatophyta</taxon>
        <taxon>Magnoliopsida</taxon>
        <taxon>eudicotyledons</taxon>
        <taxon>Gunneridae</taxon>
        <taxon>Pentapetalae</taxon>
        <taxon>rosids</taxon>
        <taxon>fabids</taxon>
        <taxon>Rosales</taxon>
        <taxon>Rosaceae</taxon>
        <taxon>Amygdaloideae</taxon>
        <taxon>Amygdaleae</taxon>
        <taxon>Prunus</taxon>
    </lineage>
</organism>
<feature type="region of interest" description="Disordered" evidence="1">
    <location>
        <begin position="1"/>
        <end position="44"/>
    </location>
</feature>
<keyword evidence="3" id="KW-1185">Reference proteome</keyword>